<evidence type="ECO:0000313" key="2">
    <source>
        <dbReference type="Proteomes" id="UP000812267"/>
    </source>
</evidence>
<accession>A0ABS6DTD5</accession>
<reference evidence="1" key="1">
    <citation type="submission" date="2021-06" db="EMBL/GenBank/DDBJ databases">
        <title>Novel Mycoplasma species detected in California sea lions (Zalophus californianus) from the USA.</title>
        <authorList>
            <person name="Volokhov D.V."/>
            <person name="Furtak V.A."/>
            <person name="Zagorodnyaya T.A."/>
        </authorList>
    </citation>
    <scope>NUCLEOTIDE SEQUENCE [LARGE SCALE GENOMIC DNA]</scope>
    <source>
        <strain evidence="1">CSL 4779</strain>
    </source>
</reference>
<gene>
    <name evidence="1" type="ORF">KQ878_02545</name>
</gene>
<dbReference type="RefSeq" id="WP_216567874.1">
    <property type="nucleotide sequence ID" value="NZ_JAHMHK010000003.1"/>
</dbReference>
<sequence>MVTINKNEFKNIEKLIKVITDADDTKKKIDSITGEDSKKLKIILIQLKMKSMMLKTKLKKL</sequence>
<evidence type="ECO:0000313" key="1">
    <source>
        <dbReference type="EMBL" id="MBU4693753.1"/>
    </source>
</evidence>
<organism evidence="1 2">
    <name type="scientific">Mycoplasma zalophidermidis</name>
    <dbReference type="NCBI Taxonomy" id="398174"/>
    <lineage>
        <taxon>Bacteria</taxon>
        <taxon>Bacillati</taxon>
        <taxon>Mycoplasmatota</taxon>
        <taxon>Mollicutes</taxon>
        <taxon>Mycoplasmataceae</taxon>
        <taxon>Mycoplasma</taxon>
    </lineage>
</organism>
<comment type="caution">
    <text evidence="1">The sequence shown here is derived from an EMBL/GenBank/DDBJ whole genome shotgun (WGS) entry which is preliminary data.</text>
</comment>
<dbReference type="Proteomes" id="UP000812267">
    <property type="component" value="Unassembled WGS sequence"/>
</dbReference>
<keyword evidence="2" id="KW-1185">Reference proteome</keyword>
<proteinExistence type="predicted"/>
<dbReference type="EMBL" id="JAHMHK010000003">
    <property type="protein sequence ID" value="MBU4693753.1"/>
    <property type="molecule type" value="Genomic_DNA"/>
</dbReference>
<protein>
    <submittedName>
        <fullName evidence="1">Uncharacterized protein</fullName>
    </submittedName>
</protein>
<name>A0ABS6DTD5_9MOLU</name>